<reference evidence="3" key="1">
    <citation type="submission" date="2016-06" db="UniProtKB">
        <authorList>
            <consortium name="WormBaseParasite"/>
        </authorList>
    </citation>
    <scope>IDENTIFICATION</scope>
</reference>
<reference evidence="1 2" key="2">
    <citation type="submission" date="2018-11" db="EMBL/GenBank/DDBJ databases">
        <authorList>
            <consortium name="Pathogen Informatics"/>
        </authorList>
    </citation>
    <scope>NUCLEOTIDE SEQUENCE [LARGE SCALE GENOMIC DNA]</scope>
</reference>
<keyword evidence="2" id="KW-1185">Reference proteome</keyword>
<dbReference type="AlphaFoldDB" id="A0A183U1I6"/>
<evidence type="ECO:0000313" key="3">
    <source>
        <dbReference type="WBParaSite" id="TCNE_0000235601-mRNA-1"/>
    </source>
</evidence>
<organism evidence="2 3">
    <name type="scientific">Toxocara canis</name>
    <name type="common">Canine roundworm</name>
    <dbReference type="NCBI Taxonomy" id="6265"/>
    <lineage>
        <taxon>Eukaryota</taxon>
        <taxon>Metazoa</taxon>
        <taxon>Ecdysozoa</taxon>
        <taxon>Nematoda</taxon>
        <taxon>Chromadorea</taxon>
        <taxon>Rhabditida</taxon>
        <taxon>Spirurina</taxon>
        <taxon>Ascaridomorpha</taxon>
        <taxon>Ascaridoidea</taxon>
        <taxon>Toxocaridae</taxon>
        <taxon>Toxocara</taxon>
    </lineage>
</organism>
<protein>
    <submittedName>
        <fullName evidence="1 3">Uncharacterized protein</fullName>
    </submittedName>
</protein>
<gene>
    <name evidence="1" type="ORF">TCNE_LOCUS2356</name>
</gene>
<name>A0A183U1I6_TOXCA</name>
<evidence type="ECO:0000313" key="1">
    <source>
        <dbReference type="EMBL" id="VDM27932.1"/>
    </source>
</evidence>
<dbReference type="EMBL" id="UYWY01002301">
    <property type="protein sequence ID" value="VDM27932.1"/>
    <property type="molecule type" value="Genomic_DNA"/>
</dbReference>
<sequence length="76" mass="8960">MRPYMRTPFEKQRKSSRIWGHGVPISKEWNALFEQSQPHLRNSIGAKAQIVHCIVIPAYWRQSISPLREFPEEQAD</sequence>
<proteinExistence type="predicted"/>
<accession>A0A183U1I6</accession>
<dbReference type="WBParaSite" id="TCNE_0000235601-mRNA-1">
    <property type="protein sequence ID" value="TCNE_0000235601-mRNA-1"/>
    <property type="gene ID" value="TCNE_0000235601"/>
</dbReference>
<evidence type="ECO:0000313" key="2">
    <source>
        <dbReference type="Proteomes" id="UP000050794"/>
    </source>
</evidence>
<dbReference type="Proteomes" id="UP000050794">
    <property type="component" value="Unassembled WGS sequence"/>
</dbReference>